<name>A0ABP7VPG1_9ACTN</name>
<evidence type="ECO:0000313" key="2">
    <source>
        <dbReference type="Proteomes" id="UP001500683"/>
    </source>
</evidence>
<comment type="caution">
    <text evidence="1">The sequence shown here is derived from an EMBL/GenBank/DDBJ whole genome shotgun (WGS) entry which is preliminary data.</text>
</comment>
<keyword evidence="2" id="KW-1185">Reference proteome</keyword>
<protein>
    <recommendedName>
        <fullName evidence="3">(2Fe-2S)-binding protein</fullName>
    </recommendedName>
</protein>
<dbReference type="Proteomes" id="UP001500683">
    <property type="component" value="Unassembled WGS sequence"/>
</dbReference>
<sequence>MYATRTGVEVAAGRSAEEALAPLARRLRAAVDSGITLGLSPDLGASGDGWATVAELATPPYERLAVLVADAQRRWDAPPHVAAALWWKGVAYWTTLPVAVGWALNRRVPLLTAGTTLVRASELTVTEVAARDLRAASGDDLGEVIGDTLLRGLHAPLIDALHALTRVGRRGLWGSVAEALADPIVSYGHDLLDDPAEAADALLRSIGAPVDGLMEIPGMRRRTCCLWVALPGKDACPSCCVKKECRAGARG</sequence>
<organism evidence="1 2">
    <name type="scientific">Actinomadura miaoliensis</name>
    <dbReference type="NCBI Taxonomy" id="430685"/>
    <lineage>
        <taxon>Bacteria</taxon>
        <taxon>Bacillati</taxon>
        <taxon>Actinomycetota</taxon>
        <taxon>Actinomycetes</taxon>
        <taxon>Streptosporangiales</taxon>
        <taxon>Thermomonosporaceae</taxon>
        <taxon>Actinomadura</taxon>
    </lineage>
</organism>
<proteinExistence type="predicted"/>
<evidence type="ECO:0008006" key="3">
    <source>
        <dbReference type="Google" id="ProtNLM"/>
    </source>
</evidence>
<evidence type="ECO:0000313" key="1">
    <source>
        <dbReference type="EMBL" id="GAA4071547.1"/>
    </source>
</evidence>
<gene>
    <name evidence="1" type="ORF">GCM10022214_29210</name>
</gene>
<dbReference type="RefSeq" id="WP_344946607.1">
    <property type="nucleotide sequence ID" value="NZ_BAAAZG010000017.1"/>
</dbReference>
<accession>A0ABP7VPG1</accession>
<reference evidence="2" key="1">
    <citation type="journal article" date="2019" name="Int. J. Syst. Evol. Microbiol.">
        <title>The Global Catalogue of Microorganisms (GCM) 10K type strain sequencing project: providing services to taxonomists for standard genome sequencing and annotation.</title>
        <authorList>
            <consortium name="The Broad Institute Genomics Platform"/>
            <consortium name="The Broad Institute Genome Sequencing Center for Infectious Disease"/>
            <person name="Wu L."/>
            <person name="Ma J."/>
        </authorList>
    </citation>
    <scope>NUCLEOTIDE SEQUENCE [LARGE SCALE GENOMIC DNA]</scope>
    <source>
        <strain evidence="2">JCM 16702</strain>
    </source>
</reference>
<dbReference type="EMBL" id="BAAAZG010000017">
    <property type="protein sequence ID" value="GAA4071547.1"/>
    <property type="molecule type" value="Genomic_DNA"/>
</dbReference>